<proteinExistence type="predicted"/>
<dbReference type="Proteomes" id="UP000825679">
    <property type="component" value="Chromosome"/>
</dbReference>
<keyword evidence="2" id="KW-1185">Reference proteome</keyword>
<sequence>MSNEEYQRLKVFFSCFVDWFIPEEHKSKNPEDHPSVFLRNLELTSMPNAKKGLQMAINDIVEMSSEWRADQVSAADARFLSQETFTLSAVRYRFSKRFQQISKRGVIRNQMEYYLIKGIVDGSLSKNSVENLKLADMLLVFEESAKYVGTSATLSNATD</sequence>
<accession>A0ABX8Z2Q9</accession>
<dbReference type="EMBL" id="CP081150">
    <property type="protein sequence ID" value="QZA76852.1"/>
    <property type="molecule type" value="Genomic_DNA"/>
</dbReference>
<evidence type="ECO:0000313" key="1">
    <source>
        <dbReference type="EMBL" id="QZA76852.1"/>
    </source>
</evidence>
<evidence type="ECO:0000313" key="2">
    <source>
        <dbReference type="Proteomes" id="UP000825679"/>
    </source>
</evidence>
<reference evidence="1 2" key="1">
    <citation type="submission" date="2021-08" db="EMBL/GenBank/DDBJ databases">
        <title>complete genome sequencing of Deefgea sp. D25.</title>
        <authorList>
            <person name="Bae J.-W."/>
            <person name="Gim D.-H."/>
        </authorList>
    </citation>
    <scope>NUCLEOTIDE SEQUENCE [LARGE SCALE GENOMIC DNA]</scope>
    <source>
        <strain evidence="1 2">D25</strain>
    </source>
</reference>
<gene>
    <name evidence="1" type="ORF">K4H28_11050</name>
</gene>
<protein>
    <submittedName>
        <fullName evidence="1">Uncharacterized protein</fullName>
    </submittedName>
</protein>
<dbReference type="RefSeq" id="WP_221005253.1">
    <property type="nucleotide sequence ID" value="NZ_CP081150.1"/>
</dbReference>
<organism evidence="1 2">
    <name type="scientific">Deefgea tanakiae</name>
    <dbReference type="NCBI Taxonomy" id="2865840"/>
    <lineage>
        <taxon>Bacteria</taxon>
        <taxon>Pseudomonadati</taxon>
        <taxon>Pseudomonadota</taxon>
        <taxon>Betaproteobacteria</taxon>
        <taxon>Neisseriales</taxon>
        <taxon>Chitinibacteraceae</taxon>
        <taxon>Deefgea</taxon>
    </lineage>
</organism>
<name>A0ABX8Z2Q9_9NEIS</name>